<evidence type="ECO:0000313" key="3">
    <source>
        <dbReference type="EMBL" id="SHG44154.1"/>
    </source>
</evidence>
<dbReference type="InterPro" id="IPR019665">
    <property type="entry name" value="OxRdtase/DH_put_Rossmann_dom"/>
</dbReference>
<dbReference type="RefSeq" id="WP_073089092.1">
    <property type="nucleotide sequence ID" value="NZ_FQWY01000003.1"/>
</dbReference>
<dbReference type="STRING" id="1123382.SAMN02745221_00230"/>
<dbReference type="InterPro" id="IPR018931">
    <property type="entry name" value="DUF2520"/>
</dbReference>
<reference evidence="4" key="1">
    <citation type="submission" date="2016-11" db="EMBL/GenBank/DDBJ databases">
        <authorList>
            <person name="Varghese N."/>
            <person name="Submissions S."/>
        </authorList>
    </citation>
    <scope>NUCLEOTIDE SEQUENCE [LARGE SCALE GENOMIC DNA]</scope>
    <source>
        <strain evidence="4">DSM 11003</strain>
    </source>
</reference>
<dbReference type="InterPro" id="IPR008927">
    <property type="entry name" value="6-PGluconate_DH-like_C_sf"/>
</dbReference>
<accession>A0A1M5JUC1</accession>
<dbReference type="AlphaFoldDB" id="A0A1M5JUC1"/>
<gene>
    <name evidence="3" type="ORF">SAMN02745221_00230</name>
</gene>
<sequence length="299" mass="32579">MRKTIGIIGAGVVGTAVGVVLSQQGYEVTGVYDIRPEATWQLVERTACIALTSPEEVSRLADLLFITTSDSAIKGVVDRLADNRAFYEEQIVIHMSGAQSSEILDRAKPFGARVLSIHPIQSFANPDRAIEILPGSVFSIEGDKDAYDVAVNIVEALDGEYFFISREAKPLYHAGACVVSNYLVTLVDFGVKLLETTGIPKNMAVKALMPLINGTIHNIEKIGIPKALTGPIARGDVSTILRHLSCMEKALPPDLMKLYSWLGLFTAEIALEKGSIDEKILREFQKLFTQELMRAVSTG</sequence>
<dbReference type="Pfam" id="PF10728">
    <property type="entry name" value="DUF2520"/>
    <property type="match status" value="1"/>
</dbReference>
<feature type="domain" description="Putative oxidoreductase/dehydrogenase Rossmann-like" evidence="1">
    <location>
        <begin position="2"/>
        <end position="119"/>
    </location>
</feature>
<dbReference type="OrthoDB" id="9810755at2"/>
<name>A0A1M5JUC1_9FIRM</name>
<organism evidence="3 4">
    <name type="scientific">Thermosyntropha lipolytica DSM 11003</name>
    <dbReference type="NCBI Taxonomy" id="1123382"/>
    <lineage>
        <taxon>Bacteria</taxon>
        <taxon>Bacillati</taxon>
        <taxon>Bacillota</taxon>
        <taxon>Clostridia</taxon>
        <taxon>Eubacteriales</taxon>
        <taxon>Syntrophomonadaceae</taxon>
        <taxon>Thermosyntropha</taxon>
    </lineage>
</organism>
<evidence type="ECO:0000259" key="1">
    <source>
        <dbReference type="Pfam" id="PF10727"/>
    </source>
</evidence>
<dbReference type="InterPro" id="IPR037108">
    <property type="entry name" value="TM1727-like_C_sf"/>
</dbReference>
<dbReference type="Gene3D" id="3.40.50.720">
    <property type="entry name" value="NAD(P)-binding Rossmann-like Domain"/>
    <property type="match status" value="1"/>
</dbReference>
<proteinExistence type="predicted"/>
<protein>
    <submittedName>
        <fullName evidence="3">Predicted oxidoreductase, contains short-chain dehydrogenase (SDR) and DUF2520 domains</fullName>
    </submittedName>
</protein>
<dbReference type="PANTHER" id="PTHR40459">
    <property type="entry name" value="CONSERVED HYPOTHETICAL ALANINE AND LEUCINE RICH PROTEIN"/>
    <property type="match status" value="1"/>
</dbReference>
<dbReference type="SUPFAM" id="SSF51735">
    <property type="entry name" value="NAD(P)-binding Rossmann-fold domains"/>
    <property type="match status" value="1"/>
</dbReference>
<keyword evidence="4" id="KW-1185">Reference proteome</keyword>
<dbReference type="Gene3D" id="1.10.1040.20">
    <property type="entry name" value="ProC-like, C-terminal domain"/>
    <property type="match status" value="1"/>
</dbReference>
<dbReference type="PANTHER" id="PTHR40459:SF1">
    <property type="entry name" value="CONSERVED HYPOTHETICAL ALANINE AND LEUCINE RICH PROTEIN"/>
    <property type="match status" value="1"/>
</dbReference>
<dbReference type="Proteomes" id="UP000242329">
    <property type="component" value="Unassembled WGS sequence"/>
</dbReference>
<dbReference type="SUPFAM" id="SSF48179">
    <property type="entry name" value="6-phosphogluconate dehydrogenase C-terminal domain-like"/>
    <property type="match status" value="1"/>
</dbReference>
<dbReference type="InterPro" id="IPR036291">
    <property type="entry name" value="NAD(P)-bd_dom_sf"/>
</dbReference>
<feature type="domain" description="DUF2520" evidence="2">
    <location>
        <begin position="137"/>
        <end position="263"/>
    </location>
</feature>
<dbReference type="Pfam" id="PF10727">
    <property type="entry name" value="Rossmann-like"/>
    <property type="match status" value="1"/>
</dbReference>
<dbReference type="EMBL" id="FQWY01000003">
    <property type="protein sequence ID" value="SHG44154.1"/>
    <property type="molecule type" value="Genomic_DNA"/>
</dbReference>
<evidence type="ECO:0000313" key="4">
    <source>
        <dbReference type="Proteomes" id="UP000242329"/>
    </source>
</evidence>
<evidence type="ECO:0000259" key="2">
    <source>
        <dbReference type="Pfam" id="PF10728"/>
    </source>
</evidence>